<dbReference type="InterPro" id="IPR014756">
    <property type="entry name" value="Ig_E-set"/>
</dbReference>
<evidence type="ECO:0000313" key="8">
    <source>
        <dbReference type="EMBL" id="WIA22344.1"/>
    </source>
</evidence>
<dbReference type="InterPro" id="IPR036291">
    <property type="entry name" value="NAD(P)-bd_dom_sf"/>
</dbReference>
<dbReference type="SUPFAM" id="SSF56524">
    <property type="entry name" value="Oxidoreductase molybdopterin-binding domain"/>
    <property type="match status" value="1"/>
</dbReference>
<evidence type="ECO:0000256" key="5">
    <source>
        <dbReference type="SAM" id="MobiDB-lite"/>
    </source>
</evidence>
<feature type="domain" description="Moybdenum cofactor oxidoreductase dimerisation" evidence="7">
    <location>
        <begin position="652"/>
        <end position="798"/>
    </location>
</feature>
<keyword evidence="3" id="KW-0479">Metal-binding</keyword>
<evidence type="ECO:0000256" key="3">
    <source>
        <dbReference type="ARBA" id="ARBA00022723"/>
    </source>
</evidence>
<feature type="domain" description="Oxidoreductase molybdopterin-binding" evidence="6">
    <location>
        <begin position="431"/>
        <end position="627"/>
    </location>
</feature>
<dbReference type="PANTHER" id="PTHR19372">
    <property type="entry name" value="SULFITE REDUCTASE"/>
    <property type="match status" value="1"/>
</dbReference>
<gene>
    <name evidence="8" type="ORF">OEZ85_004658</name>
</gene>
<accession>A0ABY8ULE1</accession>
<dbReference type="Proteomes" id="UP001244341">
    <property type="component" value="Chromosome 14b"/>
</dbReference>
<feature type="compositionally biased region" description="Low complexity" evidence="5">
    <location>
        <begin position="259"/>
        <end position="270"/>
    </location>
</feature>
<dbReference type="InterPro" id="IPR000572">
    <property type="entry name" value="OxRdtase_Mopterin-bd_dom"/>
</dbReference>
<dbReference type="Gene3D" id="2.60.40.650">
    <property type="match status" value="1"/>
</dbReference>
<feature type="region of interest" description="Disordered" evidence="5">
    <location>
        <begin position="253"/>
        <end position="273"/>
    </location>
</feature>
<organism evidence="8 9">
    <name type="scientific">Tetradesmus obliquus</name>
    <name type="common">Green alga</name>
    <name type="synonym">Acutodesmus obliquus</name>
    <dbReference type="NCBI Taxonomy" id="3088"/>
    <lineage>
        <taxon>Eukaryota</taxon>
        <taxon>Viridiplantae</taxon>
        <taxon>Chlorophyta</taxon>
        <taxon>core chlorophytes</taxon>
        <taxon>Chlorophyceae</taxon>
        <taxon>CS clade</taxon>
        <taxon>Sphaeropleales</taxon>
        <taxon>Scenedesmaceae</taxon>
        <taxon>Tetradesmus</taxon>
    </lineage>
</organism>
<dbReference type="EMBL" id="CP126221">
    <property type="protein sequence ID" value="WIA22344.1"/>
    <property type="molecule type" value="Genomic_DNA"/>
</dbReference>
<proteinExistence type="predicted"/>
<dbReference type="Gene3D" id="3.90.420.10">
    <property type="entry name" value="Oxidoreductase, molybdopterin-binding domain"/>
    <property type="match status" value="1"/>
</dbReference>
<dbReference type="InterPro" id="IPR036374">
    <property type="entry name" value="OxRdtase_Mopterin-bd_sf"/>
</dbReference>
<keyword evidence="2" id="KW-0500">Molybdenum</keyword>
<dbReference type="Gene3D" id="3.40.50.720">
    <property type="entry name" value="NAD(P)-binding Rossmann-like Domain"/>
    <property type="match status" value="1"/>
</dbReference>
<keyword evidence="9" id="KW-1185">Reference proteome</keyword>
<evidence type="ECO:0000256" key="2">
    <source>
        <dbReference type="ARBA" id="ARBA00022505"/>
    </source>
</evidence>
<dbReference type="SUPFAM" id="SSF81296">
    <property type="entry name" value="E set domains"/>
    <property type="match status" value="1"/>
</dbReference>
<dbReference type="InterPro" id="IPR008335">
    <property type="entry name" value="Mopterin_OxRdtase_euk"/>
</dbReference>
<dbReference type="InterPro" id="IPR005066">
    <property type="entry name" value="MoCF_OxRdtse_dimer"/>
</dbReference>
<dbReference type="SUPFAM" id="SSF51735">
    <property type="entry name" value="NAD(P)-binding Rossmann-fold domains"/>
    <property type="match status" value="1"/>
</dbReference>
<comment type="cofactor">
    <cofactor evidence="1">
        <name>Mo-molybdopterin</name>
        <dbReference type="ChEBI" id="CHEBI:71302"/>
    </cofactor>
</comment>
<evidence type="ECO:0000313" key="9">
    <source>
        <dbReference type="Proteomes" id="UP001244341"/>
    </source>
</evidence>
<sequence>MAEPQESGGTPSAAIVPMVAMVLGADTPIGQRVALSLAINGARLALLGRNDDKDTMEQVARRAACLGSPSVDIHELDLASAQQPAGGSQSSEQTPPNENLHMAVETVLSRQGRVDIIVSCPIGPSKEASVQQRNSQQLTASKTILELLATAFLAPPGSAHCAVINIMHSSNSEMLQWARDLPQHMATAAAKDLTGFSGTTAVAMSAEQRLAAAQGVFIAHLLLPDEADEGHASPETCRAVAASLLEALTAWRTPHHHQQQQQQQQQQETQPPHPMEEELLIQQLEGLLAPAAAAACVDSEAAKVTGHNPCPRPGTTHPAEPSSAVWVRSETPPVTGILLATGSRNPLGLLSRPRFGPSELLKAAGALPGAVLTPADPHNLEPEAGKAYRGDPQRHPSYLVHCFKPFNGETPHQLLSDAWLTPAELFYVRNHLPVPTQLKAEAYMFELSGPGINGSPISISLEELKEGSWGAVSSRQAVLQCAGNRRAEMAAVKLVEGRAPWNHGSIGNALWTGVEVWRLLQKAGLQRTDEEAAAAGAPSSCDSACHLVAEGWDFHAEGGKHFEVSIPLGKGMDPTGGVMLAWEMNGAPLLPDHGYPLRLVVPGFVGTRSVKWLKRLSLSASESSSAWQQKDYKILPQAFATLSKADFASMPPIMAMPVQSAILLPEPGSVIDASQVSAVWFRGYAWCGGGLPITRVDISADDGATWAIADIVEREGGGQGSDTAPDPNAPPQVGSKSWSWVKWQLPLQVPPVLRKSGGKWRVCCKAFNINCDSQPGTLASVWNFRGLACNAWHYVDIAVLPAAAG</sequence>
<evidence type="ECO:0000259" key="6">
    <source>
        <dbReference type="Pfam" id="PF00174"/>
    </source>
</evidence>
<keyword evidence="4" id="KW-0560">Oxidoreductase</keyword>
<evidence type="ECO:0008006" key="10">
    <source>
        <dbReference type="Google" id="ProtNLM"/>
    </source>
</evidence>
<dbReference type="Pfam" id="PF03404">
    <property type="entry name" value="Mo-co_dimer"/>
    <property type="match status" value="1"/>
</dbReference>
<feature type="region of interest" description="Disordered" evidence="5">
    <location>
        <begin position="303"/>
        <end position="324"/>
    </location>
</feature>
<evidence type="ECO:0000259" key="7">
    <source>
        <dbReference type="Pfam" id="PF03404"/>
    </source>
</evidence>
<dbReference type="Pfam" id="PF00174">
    <property type="entry name" value="Oxidored_molyb"/>
    <property type="match status" value="1"/>
</dbReference>
<feature type="region of interest" description="Disordered" evidence="5">
    <location>
        <begin position="715"/>
        <end position="735"/>
    </location>
</feature>
<protein>
    <recommendedName>
        <fullName evidence="10">Sulfite oxidase</fullName>
    </recommendedName>
</protein>
<dbReference type="PRINTS" id="PR00407">
    <property type="entry name" value="EUMOPTERIN"/>
</dbReference>
<reference evidence="8 9" key="1">
    <citation type="submission" date="2023-05" db="EMBL/GenBank/DDBJ databases">
        <title>A 100% complete, gapless, phased diploid assembly of the Scenedesmus obliquus UTEX 3031 genome.</title>
        <authorList>
            <person name="Biondi T.C."/>
            <person name="Hanschen E.R."/>
            <person name="Kwon T."/>
            <person name="Eng W."/>
            <person name="Kruse C.P.S."/>
            <person name="Koehler S.I."/>
            <person name="Kunde Y."/>
            <person name="Gleasner C.D."/>
            <person name="You Mak K.T."/>
            <person name="Polle J."/>
            <person name="Hovde B.T."/>
            <person name="Starkenburg S.R."/>
        </authorList>
    </citation>
    <scope>NUCLEOTIDE SEQUENCE [LARGE SCALE GENOMIC DNA]</scope>
    <source>
        <strain evidence="8 9">DOE0152z</strain>
    </source>
</reference>
<dbReference type="PANTHER" id="PTHR19372:SF7">
    <property type="entry name" value="SULFITE OXIDASE, MITOCHONDRIAL"/>
    <property type="match status" value="1"/>
</dbReference>
<evidence type="ECO:0000256" key="1">
    <source>
        <dbReference type="ARBA" id="ARBA00001924"/>
    </source>
</evidence>
<name>A0ABY8ULE1_TETOB</name>
<evidence type="ECO:0000256" key="4">
    <source>
        <dbReference type="ARBA" id="ARBA00023002"/>
    </source>
</evidence>